<feature type="region of interest" description="Disordered" evidence="13">
    <location>
        <begin position="223"/>
        <end position="250"/>
    </location>
</feature>
<keyword evidence="5 11" id="KW-0858">Xylan degradation</keyword>
<dbReference type="GO" id="GO:0045493">
    <property type="term" value="P:xylan catabolic process"/>
    <property type="evidence" value="ECO:0007669"/>
    <property type="project" value="UniProtKB-UniRule"/>
</dbReference>
<dbReference type="PROSITE" id="PS00777">
    <property type="entry name" value="GH11_2"/>
    <property type="match status" value="1"/>
</dbReference>
<reference evidence="17" key="1">
    <citation type="submission" date="2021-02" db="EMBL/GenBank/DDBJ databases">
        <title>Genome sequence Cadophora malorum strain M34.</title>
        <authorList>
            <person name="Stefanovic E."/>
            <person name="Vu D."/>
            <person name="Scully C."/>
            <person name="Dijksterhuis J."/>
            <person name="Roader J."/>
            <person name="Houbraken J."/>
        </authorList>
    </citation>
    <scope>NUCLEOTIDE SEQUENCE</scope>
    <source>
        <strain evidence="17">M34</strain>
    </source>
</reference>
<dbReference type="Pfam" id="PF00457">
    <property type="entry name" value="Glyco_hydro_11"/>
    <property type="match status" value="1"/>
</dbReference>
<evidence type="ECO:0000256" key="3">
    <source>
        <dbReference type="ARBA" id="ARBA00007792"/>
    </source>
</evidence>
<dbReference type="InterPro" id="IPR033119">
    <property type="entry name" value="GH11_AS_2"/>
</dbReference>
<dbReference type="PROSITE" id="PS51761">
    <property type="entry name" value="GH11_3"/>
    <property type="match status" value="1"/>
</dbReference>
<accession>A0A8H7T4K2</accession>
<dbReference type="PRINTS" id="PR00911">
    <property type="entry name" value="GLHYDRLASE11"/>
</dbReference>
<dbReference type="UniPathway" id="UPA00114"/>
<evidence type="ECO:0000256" key="8">
    <source>
        <dbReference type="ARBA" id="ARBA00023277"/>
    </source>
</evidence>
<evidence type="ECO:0000256" key="10">
    <source>
        <dbReference type="ARBA" id="ARBA00023326"/>
    </source>
</evidence>
<organism evidence="17 18">
    <name type="scientific">Cadophora malorum</name>
    <dbReference type="NCBI Taxonomy" id="108018"/>
    <lineage>
        <taxon>Eukaryota</taxon>
        <taxon>Fungi</taxon>
        <taxon>Dikarya</taxon>
        <taxon>Ascomycota</taxon>
        <taxon>Pezizomycotina</taxon>
        <taxon>Leotiomycetes</taxon>
        <taxon>Helotiales</taxon>
        <taxon>Ploettnerulaceae</taxon>
        <taxon>Cadophora</taxon>
    </lineage>
</organism>
<comment type="catalytic activity">
    <reaction evidence="1 11 12">
        <text>Endohydrolysis of (1-&gt;4)-beta-D-xylosidic linkages in xylans.</text>
        <dbReference type="EC" id="3.2.1.8"/>
    </reaction>
</comment>
<evidence type="ECO:0000256" key="1">
    <source>
        <dbReference type="ARBA" id="ARBA00000681"/>
    </source>
</evidence>
<dbReference type="FunFam" id="2.60.120.180:FF:000001">
    <property type="entry name" value="Endo-1,4-beta-xylanase"/>
    <property type="match status" value="1"/>
</dbReference>
<evidence type="ECO:0000256" key="14">
    <source>
        <dbReference type="SAM" id="SignalP"/>
    </source>
</evidence>
<dbReference type="InterPro" id="IPR035971">
    <property type="entry name" value="CBD_sf"/>
</dbReference>
<dbReference type="PANTHER" id="PTHR46828">
    <property type="entry name" value="ENDO-1,4-BETA-XYLANASE A-RELATED"/>
    <property type="match status" value="1"/>
</dbReference>
<feature type="domain" description="GH11" evidence="16">
    <location>
        <begin position="35"/>
        <end position="223"/>
    </location>
</feature>
<keyword evidence="10 11" id="KW-0624">Polysaccharide degradation</keyword>
<dbReference type="InterPro" id="IPR013319">
    <property type="entry name" value="GH11/12"/>
</dbReference>
<name>A0A8H7T4K2_9HELO</name>
<dbReference type="Proteomes" id="UP000664132">
    <property type="component" value="Unassembled WGS sequence"/>
</dbReference>
<comment type="pathway">
    <text evidence="2 11 12">Glycan degradation; xylan degradation.</text>
</comment>
<sequence>MVSFITFLATSFAFTSTVLAYPANVTDLSELMIRGGTPSATGTHNGFYYSWWTDNGAQATYTNGPAGQYSITWGTGGNLVGGKGWNPGTARTISYTGQYSPNGNSYLAVYGWTRSPLIEYYIVENFGTYNPSTGATKKGSITSDGSTYDLYQTTRTNQPSIDGTATFQQYWSVRTSKRSSGSVNTKAHFDAWAAAGMRLGTHNYQIVATEGYFSSGSSTITVSEGSSSGGGGTTPVVTTSKAATPTSGTGGSCGAMYAQCGGSGWAGATCCSSGTCKVQSQWYSQCL</sequence>
<dbReference type="PROSITE" id="PS51164">
    <property type="entry name" value="CBM1_2"/>
    <property type="match status" value="1"/>
</dbReference>
<feature type="active site" description="Proton donor" evidence="11">
    <location>
        <position position="210"/>
    </location>
</feature>
<evidence type="ECO:0000256" key="11">
    <source>
        <dbReference type="PROSITE-ProRule" id="PRU01097"/>
    </source>
</evidence>
<dbReference type="Gene3D" id="2.60.120.180">
    <property type="match status" value="1"/>
</dbReference>
<dbReference type="InterPro" id="IPR000254">
    <property type="entry name" value="CBD"/>
</dbReference>
<dbReference type="InterPro" id="IPR033123">
    <property type="entry name" value="GH11_dom"/>
</dbReference>
<evidence type="ECO:0000313" key="17">
    <source>
        <dbReference type="EMBL" id="KAG4414615.1"/>
    </source>
</evidence>
<keyword evidence="7 11" id="KW-0378">Hydrolase</keyword>
<dbReference type="PROSITE" id="PS00562">
    <property type="entry name" value="CBM1_1"/>
    <property type="match status" value="1"/>
</dbReference>
<dbReference type="InterPro" id="IPR001137">
    <property type="entry name" value="Glyco_hydro_11"/>
</dbReference>
<dbReference type="GO" id="GO:0030248">
    <property type="term" value="F:cellulose binding"/>
    <property type="evidence" value="ECO:0007669"/>
    <property type="project" value="InterPro"/>
</dbReference>
<dbReference type="PROSITE" id="PS00776">
    <property type="entry name" value="GH11_1"/>
    <property type="match status" value="1"/>
</dbReference>
<comment type="similarity">
    <text evidence="3 11 12">Belongs to the glycosyl hydrolase 11 (cellulase G) family.</text>
</comment>
<keyword evidence="6 14" id="KW-0732">Signal</keyword>
<keyword evidence="9 11" id="KW-0326">Glycosidase</keyword>
<dbReference type="SMART" id="SM00236">
    <property type="entry name" value="fCBD"/>
    <property type="match status" value="1"/>
</dbReference>
<dbReference type="Pfam" id="PF00734">
    <property type="entry name" value="CBM_1"/>
    <property type="match status" value="1"/>
</dbReference>
<evidence type="ECO:0000259" key="16">
    <source>
        <dbReference type="PROSITE" id="PS51761"/>
    </source>
</evidence>
<gene>
    <name evidence="17" type="primary">XYL4_1</name>
    <name evidence="17" type="ORF">IFR04_012269</name>
</gene>
<dbReference type="GO" id="GO:0031176">
    <property type="term" value="F:endo-1,4-beta-xylanase activity"/>
    <property type="evidence" value="ECO:0007669"/>
    <property type="project" value="UniProtKB-UniRule"/>
</dbReference>
<evidence type="ECO:0000256" key="7">
    <source>
        <dbReference type="ARBA" id="ARBA00022801"/>
    </source>
</evidence>
<dbReference type="InterPro" id="IPR013320">
    <property type="entry name" value="ConA-like_dom_sf"/>
</dbReference>
<evidence type="ECO:0000259" key="15">
    <source>
        <dbReference type="PROSITE" id="PS51164"/>
    </source>
</evidence>
<feature type="active site" description="Nucleophile" evidence="11">
    <location>
        <position position="119"/>
    </location>
</feature>
<feature type="chain" id="PRO_5034355239" description="Endo-1,4-beta-xylanase" evidence="14">
    <location>
        <begin position="21"/>
        <end position="287"/>
    </location>
</feature>
<dbReference type="AlphaFoldDB" id="A0A8H7T4K2"/>
<dbReference type="OrthoDB" id="2115822at2759"/>
<protein>
    <recommendedName>
        <fullName evidence="4 11">Endo-1,4-beta-xylanase</fullName>
        <ecNumber evidence="4 11">3.2.1.8</ecNumber>
    </recommendedName>
</protein>
<dbReference type="InterPro" id="IPR018208">
    <property type="entry name" value="GH11_AS_1"/>
</dbReference>
<feature type="signal peptide" evidence="14">
    <location>
        <begin position="1"/>
        <end position="20"/>
    </location>
</feature>
<dbReference type="EMBL" id="JAFJYH010000257">
    <property type="protein sequence ID" value="KAG4414615.1"/>
    <property type="molecule type" value="Genomic_DNA"/>
</dbReference>
<dbReference type="GO" id="GO:0005576">
    <property type="term" value="C:extracellular region"/>
    <property type="evidence" value="ECO:0007669"/>
    <property type="project" value="InterPro"/>
</dbReference>
<evidence type="ECO:0000256" key="13">
    <source>
        <dbReference type="SAM" id="MobiDB-lite"/>
    </source>
</evidence>
<proteinExistence type="inferred from homology"/>
<keyword evidence="18" id="KW-1185">Reference proteome</keyword>
<dbReference type="SUPFAM" id="SSF49899">
    <property type="entry name" value="Concanavalin A-like lectins/glucanases"/>
    <property type="match status" value="1"/>
</dbReference>
<evidence type="ECO:0000313" key="18">
    <source>
        <dbReference type="Proteomes" id="UP000664132"/>
    </source>
</evidence>
<evidence type="ECO:0000256" key="2">
    <source>
        <dbReference type="ARBA" id="ARBA00004851"/>
    </source>
</evidence>
<dbReference type="SUPFAM" id="SSF57180">
    <property type="entry name" value="Cellulose-binding domain"/>
    <property type="match status" value="1"/>
</dbReference>
<evidence type="ECO:0000256" key="12">
    <source>
        <dbReference type="RuleBase" id="RU362015"/>
    </source>
</evidence>
<comment type="caution">
    <text evidence="17">The sequence shown here is derived from an EMBL/GenBank/DDBJ whole genome shotgun (WGS) entry which is preliminary data.</text>
</comment>
<dbReference type="EC" id="3.2.1.8" evidence="4 11"/>
<evidence type="ECO:0000256" key="9">
    <source>
        <dbReference type="ARBA" id="ARBA00023295"/>
    </source>
</evidence>
<feature type="domain" description="CBM1" evidence="15">
    <location>
        <begin position="252"/>
        <end position="287"/>
    </location>
</feature>
<evidence type="ECO:0000256" key="4">
    <source>
        <dbReference type="ARBA" id="ARBA00012590"/>
    </source>
</evidence>
<evidence type="ECO:0000256" key="6">
    <source>
        <dbReference type="ARBA" id="ARBA00022729"/>
    </source>
</evidence>
<keyword evidence="8 11" id="KW-0119">Carbohydrate metabolism</keyword>
<evidence type="ECO:0000256" key="5">
    <source>
        <dbReference type="ARBA" id="ARBA00022651"/>
    </source>
</evidence>
<dbReference type="PANTHER" id="PTHR46828:SF3">
    <property type="entry name" value="ENDO-1,4-BETA-XYLANASE"/>
    <property type="match status" value="1"/>
</dbReference>